<dbReference type="EMBL" id="CP128986">
    <property type="protein sequence ID" value="WOC13210.1"/>
    <property type="molecule type" value="Genomic_DNA"/>
</dbReference>
<evidence type="ECO:0000313" key="2">
    <source>
        <dbReference type="EMBL" id="WOC13210.1"/>
    </source>
</evidence>
<dbReference type="AlphaFoldDB" id="A0AA97GVW2"/>
<name>A0AA97GVW2_9ACTN</name>
<reference evidence="2" key="1">
    <citation type="submission" date="2023-06" db="EMBL/GenBank/DDBJ databases">
        <title>Gordonia sp. nov. and Pseudochrobactrum sp. nov., two species isolated from the burying beetle Nicrophorus vespilloides.</title>
        <authorList>
            <person name="Poehlein A."/>
            <person name="Guzman J."/>
            <person name="Daniel R."/>
            <person name="Vilcinskas A."/>
        </authorList>
    </citation>
    <scope>NUCLEOTIDE SEQUENCE</scope>
    <source>
        <strain evidence="2">MP11Mi</strain>
    </source>
</reference>
<evidence type="ECO:0000256" key="1">
    <source>
        <dbReference type="SAM" id="MobiDB-lite"/>
    </source>
</evidence>
<gene>
    <name evidence="2" type="ORF">MP11Mi_23100</name>
</gene>
<organism evidence="2">
    <name type="scientific">Gordonia sp. MP11Mi</name>
    <dbReference type="NCBI Taxonomy" id="3022769"/>
    <lineage>
        <taxon>Bacteria</taxon>
        <taxon>Bacillati</taxon>
        <taxon>Actinomycetota</taxon>
        <taxon>Actinomycetes</taxon>
        <taxon>Mycobacteriales</taxon>
        <taxon>Gordoniaceae</taxon>
        <taxon>Gordonia</taxon>
    </lineage>
</organism>
<accession>A0AA97GVW2</accession>
<feature type="region of interest" description="Disordered" evidence="1">
    <location>
        <begin position="89"/>
        <end position="115"/>
    </location>
</feature>
<sequence>MGAGMIRYLSRAELGERTGLTINTINSYARKRLLPEPDAMIGDREGWTEATIDEWVANRPGSGGPRLDCPYWTTVDGRRVTCRRPRDHAGLHAHNGHAWKSAQSPPSGTHWYGRP</sequence>
<protein>
    <submittedName>
        <fullName evidence="2">Uncharacterized protein</fullName>
    </submittedName>
</protein>
<proteinExistence type="predicted"/>